<dbReference type="PANTHER" id="PTHR45710">
    <property type="entry name" value="C-TYPE LECTIN DOMAIN-CONTAINING PROTEIN 180"/>
    <property type="match status" value="1"/>
</dbReference>
<keyword evidence="3" id="KW-0472">Membrane</keyword>
<comment type="subcellular location">
    <subcellularLocation>
        <location evidence="1">Cell membrane</location>
        <topology evidence="1">Single-pass type II membrane protein</topology>
    </subcellularLocation>
</comment>
<accession>A0A452UMU0</accession>
<keyword evidence="3" id="KW-1133">Transmembrane helix</keyword>
<dbReference type="InterPro" id="IPR050828">
    <property type="entry name" value="C-type_lectin/matrix_domain"/>
</dbReference>
<dbReference type="AlphaFoldDB" id="A0A452UMU0"/>
<feature type="domain" description="C-type lectin" evidence="4">
    <location>
        <begin position="90"/>
        <end position="193"/>
    </location>
</feature>
<dbReference type="InterPro" id="IPR016186">
    <property type="entry name" value="C-type_lectin-like/link_sf"/>
</dbReference>
<name>A0A452UMU0_URSMA</name>
<dbReference type="CDD" id="cd03593">
    <property type="entry name" value="CLECT_NK_receptors_like"/>
    <property type="match status" value="1"/>
</dbReference>
<keyword evidence="2" id="KW-0430">Lectin</keyword>
<proteinExistence type="predicted"/>
<protein>
    <submittedName>
        <fullName evidence="5">CD69 molecule</fullName>
    </submittedName>
</protein>
<dbReference type="SMART" id="SM00034">
    <property type="entry name" value="CLECT"/>
    <property type="match status" value="1"/>
</dbReference>
<dbReference type="PROSITE" id="PS50041">
    <property type="entry name" value="C_TYPE_LECTIN_2"/>
    <property type="match status" value="1"/>
</dbReference>
<dbReference type="OMA" id="WFNFTGS"/>
<evidence type="ECO:0000256" key="3">
    <source>
        <dbReference type="SAM" id="Phobius"/>
    </source>
</evidence>
<dbReference type="GO" id="GO:0005886">
    <property type="term" value="C:plasma membrane"/>
    <property type="evidence" value="ECO:0007669"/>
    <property type="project" value="UniProtKB-SubCell"/>
</dbReference>
<dbReference type="Gene3D" id="3.10.100.10">
    <property type="entry name" value="Mannose-Binding Protein A, subunit A"/>
    <property type="match status" value="1"/>
</dbReference>
<dbReference type="GO" id="GO:0030246">
    <property type="term" value="F:carbohydrate binding"/>
    <property type="evidence" value="ECO:0007669"/>
    <property type="project" value="UniProtKB-KW"/>
</dbReference>
<dbReference type="InterPro" id="IPR001304">
    <property type="entry name" value="C-type_lectin-like"/>
</dbReference>
<dbReference type="InterPro" id="IPR033992">
    <property type="entry name" value="NKR-like_CTLD"/>
</dbReference>
<evidence type="ECO:0000259" key="4">
    <source>
        <dbReference type="PROSITE" id="PS50041"/>
    </source>
</evidence>
<dbReference type="Pfam" id="PF00059">
    <property type="entry name" value="Lectin_C"/>
    <property type="match status" value="1"/>
</dbReference>
<evidence type="ECO:0000313" key="5">
    <source>
        <dbReference type="Ensembl" id="ENSUMAP00000022316"/>
    </source>
</evidence>
<dbReference type="SUPFAM" id="SSF56436">
    <property type="entry name" value="C-type lectin-like"/>
    <property type="match status" value="1"/>
</dbReference>
<feature type="transmembrane region" description="Helical" evidence="3">
    <location>
        <begin position="37"/>
        <end position="59"/>
    </location>
</feature>
<evidence type="ECO:0000256" key="1">
    <source>
        <dbReference type="ARBA" id="ARBA00004401"/>
    </source>
</evidence>
<reference evidence="5" key="1">
    <citation type="submission" date="2019-03" db="UniProtKB">
        <authorList>
            <consortium name="Ensembl"/>
        </authorList>
    </citation>
    <scope>IDENTIFICATION</scope>
</reference>
<evidence type="ECO:0000256" key="2">
    <source>
        <dbReference type="ARBA" id="ARBA00022734"/>
    </source>
</evidence>
<dbReference type="PANTHER" id="PTHR45710:SF31">
    <property type="entry name" value="EARLY ACTIVATION ANTIGEN CD69"/>
    <property type="match status" value="1"/>
</dbReference>
<dbReference type="GeneTree" id="ENSGT00940000161987"/>
<gene>
    <name evidence="5" type="primary">CD69</name>
</gene>
<dbReference type="Ensembl" id="ENSUMAT00000026451.1">
    <property type="protein sequence ID" value="ENSUMAP00000022316.1"/>
    <property type="gene ID" value="ENSUMAG00000016326.1"/>
</dbReference>
<sequence length="198" mass="21756">SERKYAVGGVFCHLGDKSNYNAASPHFAAQHEGSLQVPIPCAVVNVVLITVLIIALIAISVGQYNCPGQYISPLPSNSHVSSCSDDWIGYQRKCYFISTEKKGWTLAQNFCYEQGATLAFIDSEKDMSFLKQYVGTTNHWIGLKTEDGQTWKWSNGKEFNNWFNLTGSENCAFLNSTGVSSTACGKNLSSICSKPTKQ</sequence>
<dbReference type="InterPro" id="IPR016187">
    <property type="entry name" value="CTDL_fold"/>
</dbReference>
<keyword evidence="3" id="KW-0812">Transmembrane</keyword>
<organism evidence="5">
    <name type="scientific">Ursus maritimus</name>
    <name type="common">Polar bear</name>
    <name type="synonym">Thalarctos maritimus</name>
    <dbReference type="NCBI Taxonomy" id="29073"/>
    <lineage>
        <taxon>Eukaryota</taxon>
        <taxon>Metazoa</taxon>
        <taxon>Chordata</taxon>
        <taxon>Craniata</taxon>
        <taxon>Vertebrata</taxon>
        <taxon>Euteleostomi</taxon>
        <taxon>Mammalia</taxon>
        <taxon>Eutheria</taxon>
        <taxon>Laurasiatheria</taxon>
        <taxon>Carnivora</taxon>
        <taxon>Caniformia</taxon>
        <taxon>Ursidae</taxon>
        <taxon>Ursus</taxon>
    </lineage>
</organism>